<dbReference type="HOGENOM" id="CLU_122889_0_0_9"/>
<dbReference type="Proteomes" id="UP000029278">
    <property type="component" value="Unassembled WGS sequence"/>
</dbReference>
<evidence type="ECO:0000313" key="3">
    <source>
        <dbReference type="Proteomes" id="UP000029278"/>
    </source>
</evidence>
<dbReference type="Pfam" id="PF20187">
    <property type="entry name" value="DUF6550"/>
    <property type="match status" value="1"/>
</dbReference>
<evidence type="ECO:0000256" key="1">
    <source>
        <dbReference type="SAM" id="MobiDB-lite"/>
    </source>
</evidence>
<feature type="compositionally biased region" description="Basic and acidic residues" evidence="1">
    <location>
        <begin position="132"/>
        <end position="149"/>
    </location>
</feature>
<sequence>MKRKVWLVTGGIVVLGAIGIWAMGLSSDKPVQTEPVTNATPSPSVPTPIVIPEDSTSNSPETEQPSSLPKVSDVKPEQEPTITESPILQPEKGPQHIEVPITEPESTPKPTKPPKSKPQTTDKPQSPVSPSKNDDQETKPSKPKEEPKVGEQNSSGKVYFPGFGWVEKGEPNQGSKSESDGDWDKQVGTMD</sequence>
<reference evidence="2 3" key="1">
    <citation type="submission" date="2014-04" db="EMBL/GenBank/DDBJ databases">
        <authorList>
            <person name="Bishop-Lilly K.A."/>
            <person name="Broomall S.M."/>
            <person name="Chain P.S."/>
            <person name="Chertkov O."/>
            <person name="Coyne S.R."/>
            <person name="Daligault H.E."/>
            <person name="Davenport K.W."/>
            <person name="Erkkila T."/>
            <person name="Frey K.G."/>
            <person name="Gibbons H.S."/>
            <person name="Gu W."/>
            <person name="Jaissle J."/>
            <person name="Johnson S.L."/>
            <person name="Koroleva G.I."/>
            <person name="Ladner J.T."/>
            <person name="Lo C.-C."/>
            <person name="Minogue T.D."/>
            <person name="Munk C."/>
            <person name="Palacios G.F."/>
            <person name="Redden C.L."/>
            <person name="Rosenzweig C.N."/>
            <person name="Scholz M.B."/>
            <person name="Teshima H."/>
            <person name="Xu Y."/>
        </authorList>
    </citation>
    <scope>NUCLEOTIDE SEQUENCE [LARGE SCALE GENOMIC DNA]</scope>
    <source>
        <strain evidence="2 3">8244</strain>
    </source>
</reference>
<dbReference type="OrthoDB" id="2666372at2"/>
<dbReference type="AlphaFoldDB" id="A0A090ZLW4"/>
<dbReference type="InterPro" id="IPR046680">
    <property type="entry name" value="DUF6550"/>
</dbReference>
<feature type="region of interest" description="Disordered" evidence="1">
    <location>
        <begin position="28"/>
        <end position="191"/>
    </location>
</feature>
<evidence type="ECO:0000313" key="2">
    <source>
        <dbReference type="EMBL" id="KFN12379.1"/>
    </source>
</evidence>
<feature type="compositionally biased region" description="Polar residues" evidence="1">
    <location>
        <begin position="54"/>
        <end position="69"/>
    </location>
</feature>
<dbReference type="RefSeq" id="WP_051985570.1">
    <property type="nucleotide sequence ID" value="NZ_CP086393.1"/>
</dbReference>
<name>A0A090ZLW4_PAEMA</name>
<protein>
    <submittedName>
        <fullName evidence="2">Uncharacterized protein</fullName>
    </submittedName>
</protein>
<dbReference type="GeneID" id="77008272"/>
<accession>A0A090ZLW4</accession>
<dbReference type="EMBL" id="JMQA01000001">
    <property type="protein sequence ID" value="KFN12379.1"/>
    <property type="molecule type" value="Genomic_DNA"/>
</dbReference>
<proteinExistence type="predicted"/>
<organism evidence="2 3">
    <name type="scientific">Paenibacillus macerans</name>
    <name type="common">Bacillus macerans</name>
    <dbReference type="NCBI Taxonomy" id="44252"/>
    <lineage>
        <taxon>Bacteria</taxon>
        <taxon>Bacillati</taxon>
        <taxon>Bacillota</taxon>
        <taxon>Bacilli</taxon>
        <taxon>Bacillales</taxon>
        <taxon>Paenibacillaceae</taxon>
        <taxon>Paenibacillus</taxon>
    </lineage>
</organism>
<keyword evidence="3" id="KW-1185">Reference proteome</keyword>
<dbReference type="STRING" id="44252.DJ90_2030"/>
<gene>
    <name evidence="2" type="ORF">DJ90_2030</name>
</gene>
<comment type="caution">
    <text evidence="2">The sequence shown here is derived from an EMBL/GenBank/DDBJ whole genome shotgun (WGS) entry which is preliminary data.</text>
</comment>